<name>A0A1Y3QZL8_9BACT</name>
<reference evidence="2" key="1">
    <citation type="submission" date="2017-04" db="EMBL/GenBank/DDBJ databases">
        <title>Function of individual gut microbiota members based on whole genome sequencing of pure cultures obtained from chicken caecum.</title>
        <authorList>
            <person name="Medvecky M."/>
            <person name="Cejkova D."/>
            <person name="Polansky O."/>
            <person name="Karasova D."/>
            <person name="Kubasova T."/>
            <person name="Cizek A."/>
            <person name="Rychlik I."/>
        </authorList>
    </citation>
    <scope>NUCLEOTIDE SEQUENCE [LARGE SCALE GENOMIC DNA]</scope>
    <source>
        <strain evidence="2">An90</strain>
    </source>
</reference>
<dbReference type="OrthoDB" id="9092598at2"/>
<dbReference type="InterPro" id="IPR046901">
    <property type="entry name" value="ABC-3C_MC5"/>
</dbReference>
<accession>A0A1Y3QZL8</accession>
<protein>
    <submittedName>
        <fullName evidence="1">Uncharacterized protein</fullName>
    </submittedName>
</protein>
<dbReference type="Pfam" id="PF20291">
    <property type="entry name" value="MC5"/>
    <property type="match status" value="1"/>
</dbReference>
<sequence length="173" mass="20701">MIIYNQAFDLYHTIFRILHLINRFENEQMIEVDRIRIWDFYLLFPDKIRDIKLKKDESDIRKLRKRFIAETNNPYEFIAEERKVFEKIKVYQLSALNCISSYGFIDQLSLTQERVVITNKVRLNNFVDQLGALTPKENNVISLMTSHFYKMSLYGANGLKNRTNLMESKYDAQ</sequence>
<evidence type="ECO:0000313" key="2">
    <source>
        <dbReference type="Proteomes" id="UP000195772"/>
    </source>
</evidence>
<organism evidence="1 2">
    <name type="scientific">Alistipes onderdonkii</name>
    <dbReference type="NCBI Taxonomy" id="328813"/>
    <lineage>
        <taxon>Bacteria</taxon>
        <taxon>Pseudomonadati</taxon>
        <taxon>Bacteroidota</taxon>
        <taxon>Bacteroidia</taxon>
        <taxon>Bacteroidales</taxon>
        <taxon>Rikenellaceae</taxon>
        <taxon>Alistipes</taxon>
    </lineage>
</organism>
<comment type="caution">
    <text evidence="1">The sequence shown here is derived from an EMBL/GenBank/DDBJ whole genome shotgun (WGS) entry which is preliminary data.</text>
</comment>
<dbReference type="Proteomes" id="UP000195772">
    <property type="component" value="Unassembled WGS sequence"/>
</dbReference>
<dbReference type="EMBL" id="NFHB01000003">
    <property type="protein sequence ID" value="OUN03827.1"/>
    <property type="molecule type" value="Genomic_DNA"/>
</dbReference>
<gene>
    <name evidence="1" type="ORF">B5G41_05010</name>
</gene>
<evidence type="ECO:0000313" key="1">
    <source>
        <dbReference type="EMBL" id="OUN03827.1"/>
    </source>
</evidence>
<proteinExistence type="predicted"/>
<dbReference type="AlphaFoldDB" id="A0A1Y3QZL8"/>
<dbReference type="RefSeq" id="WP_087401599.1">
    <property type="nucleotide sequence ID" value="NZ_NFHB01000003.1"/>
</dbReference>